<dbReference type="Pfam" id="PF00411">
    <property type="entry name" value="Ribosomal_S11"/>
    <property type="match status" value="1"/>
</dbReference>
<dbReference type="InterPro" id="IPR036967">
    <property type="entry name" value="Ribosomal_uS11_sf"/>
</dbReference>
<dbReference type="GO" id="GO:0003735">
    <property type="term" value="F:structural constituent of ribosome"/>
    <property type="evidence" value="ECO:0007669"/>
    <property type="project" value="InterPro"/>
</dbReference>
<dbReference type="STRING" id="1798650.A2945_05165"/>
<evidence type="ECO:0000313" key="5">
    <source>
        <dbReference type="EMBL" id="OGY99336.1"/>
    </source>
</evidence>
<name>A0A1G2CDN2_9BACT</name>
<proteinExistence type="inferred from homology"/>
<keyword evidence="4" id="KW-0694">RNA-binding</keyword>
<protein>
    <recommendedName>
        <fullName evidence="4">Small ribosomal subunit protein uS11</fullName>
    </recommendedName>
</protein>
<dbReference type="Gene3D" id="3.30.420.80">
    <property type="entry name" value="Ribosomal protein S11"/>
    <property type="match status" value="1"/>
</dbReference>
<reference evidence="5 6" key="1">
    <citation type="journal article" date="2016" name="Nat. Commun.">
        <title>Thousands of microbial genomes shed light on interconnected biogeochemical processes in an aquifer system.</title>
        <authorList>
            <person name="Anantharaman K."/>
            <person name="Brown C.T."/>
            <person name="Hug L.A."/>
            <person name="Sharon I."/>
            <person name="Castelle C.J."/>
            <person name="Probst A.J."/>
            <person name="Thomas B.C."/>
            <person name="Singh A."/>
            <person name="Wilkins M.J."/>
            <person name="Karaoz U."/>
            <person name="Brodie E.L."/>
            <person name="Williams K.H."/>
            <person name="Hubbard S.S."/>
            <person name="Banfield J.F."/>
        </authorList>
    </citation>
    <scope>NUCLEOTIDE SEQUENCE [LARGE SCALE GENOMIC DNA]</scope>
</reference>
<evidence type="ECO:0000313" key="6">
    <source>
        <dbReference type="Proteomes" id="UP000178880"/>
    </source>
</evidence>
<dbReference type="HAMAP" id="MF_01310">
    <property type="entry name" value="Ribosomal_uS11"/>
    <property type="match status" value="1"/>
</dbReference>
<evidence type="ECO:0000256" key="4">
    <source>
        <dbReference type="HAMAP-Rule" id="MF_01310"/>
    </source>
</evidence>
<sequence length="114" mass="12030">MEEGRVYITASYNNTVVSVTDLKGNVLAWATAGSLGFSGPKKATPFASSKVIAAIAEKLKATGPTRVEVIVKGVGGGRDSAIRSLINQGFDVLSIRDATPIPHNGPRPRKVRRV</sequence>
<dbReference type="AlphaFoldDB" id="A0A1G2CDN2"/>
<gene>
    <name evidence="4" type="primary">rpsK</name>
    <name evidence="5" type="ORF">A2945_05165</name>
</gene>
<keyword evidence="2 4" id="KW-0689">Ribosomal protein</keyword>
<comment type="similarity">
    <text evidence="1 4">Belongs to the universal ribosomal protein uS11 family.</text>
</comment>
<accession>A0A1G2CDN2</accession>
<evidence type="ECO:0000256" key="1">
    <source>
        <dbReference type="ARBA" id="ARBA00006194"/>
    </source>
</evidence>
<organism evidence="5 6">
    <name type="scientific">Candidatus Liptonbacteria bacterium RIFCSPLOWO2_01_FULL_52_25</name>
    <dbReference type="NCBI Taxonomy" id="1798650"/>
    <lineage>
        <taxon>Bacteria</taxon>
        <taxon>Candidatus Liptoniibacteriota</taxon>
    </lineage>
</organism>
<dbReference type="EMBL" id="MHLA01000017">
    <property type="protein sequence ID" value="OGY99336.1"/>
    <property type="molecule type" value="Genomic_DNA"/>
</dbReference>
<dbReference type="NCBIfam" id="NF003698">
    <property type="entry name" value="PRK05309.1"/>
    <property type="match status" value="1"/>
</dbReference>
<dbReference type="PANTHER" id="PTHR11759">
    <property type="entry name" value="40S RIBOSOMAL PROTEIN S14/30S RIBOSOMAL PROTEIN S11"/>
    <property type="match status" value="1"/>
</dbReference>
<dbReference type="GO" id="GO:0006412">
    <property type="term" value="P:translation"/>
    <property type="evidence" value="ECO:0007669"/>
    <property type="project" value="UniProtKB-UniRule"/>
</dbReference>
<evidence type="ECO:0000256" key="3">
    <source>
        <dbReference type="ARBA" id="ARBA00023274"/>
    </source>
</evidence>
<dbReference type="GO" id="GO:0019843">
    <property type="term" value="F:rRNA binding"/>
    <property type="evidence" value="ECO:0007669"/>
    <property type="project" value="UniProtKB-UniRule"/>
</dbReference>
<dbReference type="InterPro" id="IPR001971">
    <property type="entry name" value="Ribosomal_uS11"/>
</dbReference>
<dbReference type="GO" id="GO:1990904">
    <property type="term" value="C:ribonucleoprotein complex"/>
    <property type="evidence" value="ECO:0007669"/>
    <property type="project" value="UniProtKB-KW"/>
</dbReference>
<comment type="subunit">
    <text evidence="4">Part of the 30S ribosomal subunit. Interacts with proteins S7 and S18. Binds to IF-3.</text>
</comment>
<comment type="caution">
    <text evidence="5">The sequence shown here is derived from an EMBL/GenBank/DDBJ whole genome shotgun (WGS) entry which is preliminary data.</text>
</comment>
<evidence type="ECO:0000256" key="2">
    <source>
        <dbReference type="ARBA" id="ARBA00022980"/>
    </source>
</evidence>
<dbReference type="PIRSF" id="PIRSF002131">
    <property type="entry name" value="Ribosomal_S11"/>
    <property type="match status" value="1"/>
</dbReference>
<keyword evidence="3 4" id="KW-0687">Ribonucleoprotein</keyword>
<keyword evidence="4" id="KW-0699">rRNA-binding</keyword>
<comment type="function">
    <text evidence="4">Located on the platform of the 30S subunit, it bridges several disparate RNA helices of the 16S rRNA. Forms part of the Shine-Dalgarno cleft in the 70S ribosome.</text>
</comment>
<dbReference type="Proteomes" id="UP000178880">
    <property type="component" value="Unassembled WGS sequence"/>
</dbReference>
<dbReference type="GO" id="GO:0005840">
    <property type="term" value="C:ribosome"/>
    <property type="evidence" value="ECO:0007669"/>
    <property type="project" value="UniProtKB-KW"/>
</dbReference>
<dbReference type="SUPFAM" id="SSF53137">
    <property type="entry name" value="Translational machinery components"/>
    <property type="match status" value="1"/>
</dbReference>